<feature type="transmembrane region" description="Helical" evidence="1">
    <location>
        <begin position="103"/>
        <end position="125"/>
    </location>
</feature>
<proteinExistence type="predicted"/>
<dbReference type="Pfam" id="PF13346">
    <property type="entry name" value="ABC2_membrane_5"/>
    <property type="match status" value="1"/>
</dbReference>
<feature type="transmembrane region" description="Helical" evidence="1">
    <location>
        <begin position="166"/>
        <end position="184"/>
    </location>
</feature>
<feature type="transmembrane region" description="Helical" evidence="1">
    <location>
        <begin position="137"/>
        <end position="159"/>
    </location>
</feature>
<keyword evidence="3" id="KW-1185">Reference proteome</keyword>
<evidence type="ECO:0000256" key="1">
    <source>
        <dbReference type="SAM" id="Phobius"/>
    </source>
</evidence>
<feature type="transmembrane region" description="Helical" evidence="1">
    <location>
        <begin position="53"/>
        <end position="72"/>
    </location>
</feature>
<feature type="transmembrane region" description="Helical" evidence="1">
    <location>
        <begin position="204"/>
        <end position="225"/>
    </location>
</feature>
<dbReference type="Proteomes" id="UP000515804">
    <property type="component" value="Chromosome"/>
</dbReference>
<keyword evidence="1" id="KW-0812">Transmembrane</keyword>
<organism evidence="2 3">
    <name type="scientific">Thermomonas carbonis</name>
    <dbReference type="NCBI Taxonomy" id="1463158"/>
    <lineage>
        <taxon>Bacteria</taxon>
        <taxon>Pseudomonadati</taxon>
        <taxon>Pseudomonadota</taxon>
        <taxon>Gammaproteobacteria</taxon>
        <taxon>Lysobacterales</taxon>
        <taxon>Lysobacteraceae</taxon>
        <taxon>Thermomonas</taxon>
    </lineage>
</organism>
<dbReference type="InterPro" id="IPR025699">
    <property type="entry name" value="ABC2_memb-like"/>
</dbReference>
<dbReference type="RefSeq" id="WP_187553403.1">
    <property type="nucleotide sequence ID" value="NZ_BMZL01000001.1"/>
</dbReference>
<sequence length="233" mass="25033">MNGFGTNWFASDAAMVGKLIVKDWQVYQKQLAGFVAGLLLALGLVGMGTPLLAAAGALLLLVLLLVVGSYAIQSSVMLERKEQTQPFVMSLPVTPMDVFWGKLLANLVIFLVPFLLVTGGLLALLLTTPRPDGAVPWVVVVALFMLAQFCVSLCVVIAVDSEGWNVFAMLALMTLIGPFLYWVTWMPGIREHLQGDAIVWSRQVLGLIGGELAVIAIAILIAGVVHARKTSFL</sequence>
<dbReference type="AlphaFoldDB" id="A0A7G9SSR3"/>
<feature type="transmembrane region" description="Helical" evidence="1">
    <location>
        <begin position="31"/>
        <end position="47"/>
    </location>
</feature>
<keyword evidence="1" id="KW-1133">Transmembrane helix</keyword>
<reference evidence="2 3" key="1">
    <citation type="submission" date="2020-08" db="EMBL/GenBank/DDBJ databases">
        <title>Genome sequence of Thermomonas carbonis KCTC 42013T.</title>
        <authorList>
            <person name="Hyun D.-W."/>
            <person name="Bae J.-W."/>
        </authorList>
    </citation>
    <scope>NUCLEOTIDE SEQUENCE [LARGE SCALE GENOMIC DNA]</scope>
    <source>
        <strain evidence="2 3">KCTC 42013</strain>
    </source>
</reference>
<gene>
    <name evidence="2" type="ORF">H9L16_04705</name>
</gene>
<dbReference type="EMBL" id="CP060719">
    <property type="protein sequence ID" value="QNN70888.1"/>
    <property type="molecule type" value="Genomic_DNA"/>
</dbReference>
<dbReference type="KEGG" id="tcn:H9L16_04705"/>
<evidence type="ECO:0000313" key="3">
    <source>
        <dbReference type="Proteomes" id="UP000515804"/>
    </source>
</evidence>
<accession>A0A7G9SSR3</accession>
<evidence type="ECO:0000313" key="2">
    <source>
        <dbReference type="EMBL" id="QNN70888.1"/>
    </source>
</evidence>
<keyword evidence="1" id="KW-0472">Membrane</keyword>
<name>A0A7G9SSR3_9GAMM</name>
<protein>
    <submittedName>
        <fullName evidence="2">ABC-2 transporter permease</fullName>
    </submittedName>
</protein>